<dbReference type="Proteomes" id="UP000823890">
    <property type="component" value="Unassembled WGS sequence"/>
</dbReference>
<sequence length="385" mass="42588">MLKKKCSLCGGDLVNNRCTFCGLDNSIYDRERSIRRSISSQSESPPDRDLDYQPQASRGNQRTAPRPEPKTTSQKPKTVYPNRQTTYSSAVRTVASGRRRRGLAVWIIIIAVILIAALPALTDIVSNILGNGFSTVTDTFTSDSVSYNMDDTGYDDDDYIWDDSDYDPYSFATREIPSSGDAYETVLGNGIYRVGVHIPEGVYRAELVEGTGGIGIDDEENSIYHYVTFGTESEYDQVTEEEDIRLYNGADLSIDSGVILRFTTENAQPLTQEIKENPLSEPVSLEAGTYTSGDGIIPEGIYDITALDTLEDDYGYSSVTLTYPNGSSEYLWVDSTDYAPVSDEYTDTGAKNIVIPDGTEVSVEYGSITLTPSEVYYDVDYTEYT</sequence>
<feature type="compositionally biased region" description="Polar residues" evidence="1">
    <location>
        <begin position="70"/>
        <end position="85"/>
    </location>
</feature>
<evidence type="ECO:0000256" key="1">
    <source>
        <dbReference type="SAM" id="MobiDB-lite"/>
    </source>
</evidence>
<feature type="region of interest" description="Disordered" evidence="1">
    <location>
        <begin position="34"/>
        <end position="85"/>
    </location>
</feature>
<name>A0A9D2NLY9_9FIRM</name>
<feature type="transmembrane region" description="Helical" evidence="2">
    <location>
        <begin position="102"/>
        <end position="121"/>
    </location>
</feature>
<gene>
    <name evidence="3" type="ORF">H9758_00615</name>
</gene>
<protein>
    <submittedName>
        <fullName evidence="3">Uncharacterized protein</fullName>
    </submittedName>
</protein>
<comment type="caution">
    <text evidence="3">The sequence shown here is derived from an EMBL/GenBank/DDBJ whole genome shotgun (WGS) entry which is preliminary data.</text>
</comment>
<evidence type="ECO:0000256" key="2">
    <source>
        <dbReference type="SAM" id="Phobius"/>
    </source>
</evidence>
<feature type="compositionally biased region" description="Polar residues" evidence="1">
    <location>
        <begin position="54"/>
        <end position="63"/>
    </location>
</feature>
<keyword evidence="2" id="KW-0812">Transmembrane</keyword>
<proteinExistence type="predicted"/>
<dbReference type="AlphaFoldDB" id="A0A9D2NLY9"/>
<keyword evidence="2" id="KW-0472">Membrane</keyword>
<evidence type="ECO:0000313" key="4">
    <source>
        <dbReference type="Proteomes" id="UP000823890"/>
    </source>
</evidence>
<evidence type="ECO:0000313" key="3">
    <source>
        <dbReference type="EMBL" id="HJC33078.1"/>
    </source>
</evidence>
<keyword evidence="2" id="KW-1133">Transmembrane helix</keyword>
<dbReference type="EMBL" id="DWWO01000006">
    <property type="protein sequence ID" value="HJC33078.1"/>
    <property type="molecule type" value="Genomic_DNA"/>
</dbReference>
<accession>A0A9D2NLY9</accession>
<organism evidence="3 4">
    <name type="scientific">Candidatus Mediterraneibacter faecipullorum</name>
    <dbReference type="NCBI Taxonomy" id="2838670"/>
    <lineage>
        <taxon>Bacteria</taxon>
        <taxon>Bacillati</taxon>
        <taxon>Bacillota</taxon>
        <taxon>Clostridia</taxon>
        <taxon>Lachnospirales</taxon>
        <taxon>Lachnospiraceae</taxon>
        <taxon>Mediterraneibacter</taxon>
    </lineage>
</organism>
<reference evidence="3" key="1">
    <citation type="journal article" date="2021" name="PeerJ">
        <title>Extensive microbial diversity within the chicken gut microbiome revealed by metagenomics and culture.</title>
        <authorList>
            <person name="Gilroy R."/>
            <person name="Ravi A."/>
            <person name="Getino M."/>
            <person name="Pursley I."/>
            <person name="Horton D.L."/>
            <person name="Alikhan N.F."/>
            <person name="Baker D."/>
            <person name="Gharbi K."/>
            <person name="Hall N."/>
            <person name="Watson M."/>
            <person name="Adriaenssens E.M."/>
            <person name="Foster-Nyarko E."/>
            <person name="Jarju S."/>
            <person name="Secka A."/>
            <person name="Antonio M."/>
            <person name="Oren A."/>
            <person name="Chaudhuri R.R."/>
            <person name="La Ragione R."/>
            <person name="Hildebrand F."/>
            <person name="Pallen M.J."/>
        </authorList>
    </citation>
    <scope>NUCLEOTIDE SEQUENCE</scope>
    <source>
        <strain evidence="3">ChiW19-954</strain>
    </source>
</reference>
<reference evidence="3" key="2">
    <citation type="submission" date="2021-04" db="EMBL/GenBank/DDBJ databases">
        <authorList>
            <person name="Gilroy R."/>
        </authorList>
    </citation>
    <scope>NUCLEOTIDE SEQUENCE</scope>
    <source>
        <strain evidence="3">ChiW19-954</strain>
    </source>
</reference>